<dbReference type="SUPFAM" id="SSF56112">
    <property type="entry name" value="Protein kinase-like (PK-like)"/>
    <property type="match status" value="1"/>
</dbReference>
<reference evidence="3" key="1">
    <citation type="submission" date="2017-08" db="EMBL/GenBank/DDBJ databases">
        <authorList>
            <person name="Alvarez-Ponce D."/>
            <person name="Weitzman C.L."/>
            <person name="Tillett R.L."/>
            <person name="Sandmeier F.C."/>
            <person name="Tracy C.R."/>
        </authorList>
    </citation>
    <scope>NUCLEOTIDE SEQUENCE [LARGE SCALE GENOMIC DNA]</scope>
    <source>
        <strain evidence="3">723</strain>
    </source>
</reference>
<dbReference type="OrthoDB" id="396476at2"/>
<comment type="caution">
    <text evidence="2">The sequence shown here is derived from an EMBL/GenBank/DDBJ whole genome shotgun (WGS) entry which is preliminary data.</text>
</comment>
<protein>
    <recommendedName>
        <fullName evidence="4">Protein kinase domain-containing protein</fullName>
    </recommendedName>
</protein>
<evidence type="ECO:0000256" key="1">
    <source>
        <dbReference type="SAM" id="Coils"/>
    </source>
</evidence>
<evidence type="ECO:0008006" key="4">
    <source>
        <dbReference type="Google" id="ProtNLM"/>
    </source>
</evidence>
<name>A0A269TJJ2_9BACT</name>
<dbReference type="Pfam" id="PF02958">
    <property type="entry name" value="EcKL"/>
    <property type="match status" value="1"/>
</dbReference>
<evidence type="ECO:0000313" key="2">
    <source>
        <dbReference type="EMBL" id="PAK21196.1"/>
    </source>
</evidence>
<dbReference type="EMBL" id="NQNY01000010">
    <property type="protein sequence ID" value="PAK21196.1"/>
    <property type="molecule type" value="Genomic_DNA"/>
</dbReference>
<keyword evidence="1" id="KW-0175">Coiled coil</keyword>
<accession>A0A269TJJ2</accession>
<feature type="coiled-coil region" evidence="1">
    <location>
        <begin position="35"/>
        <end position="62"/>
    </location>
</feature>
<proteinExistence type="predicted"/>
<organism evidence="2 3">
    <name type="scientific">Mycoplasmopsis agassizii</name>
    <dbReference type="NCBI Taxonomy" id="33922"/>
    <lineage>
        <taxon>Bacteria</taxon>
        <taxon>Bacillati</taxon>
        <taxon>Mycoplasmatota</taxon>
        <taxon>Mycoplasmoidales</taxon>
        <taxon>Metamycoplasmataceae</taxon>
        <taxon>Mycoplasmopsis</taxon>
    </lineage>
</organism>
<evidence type="ECO:0000313" key="3">
    <source>
        <dbReference type="Proteomes" id="UP000216943"/>
    </source>
</evidence>
<dbReference type="AlphaFoldDB" id="A0A269TJJ2"/>
<dbReference type="Gene3D" id="3.90.1200.10">
    <property type="match status" value="1"/>
</dbReference>
<sequence>MLYIKRKLPKKIFKQINKIKFHYKGFHNRTYVAYLNDVKVQIRVAINKIADHKDEIIFLKNNEDYIYVTPYIAIKKWYEGDIYLKKYQTKESDFLLLDELKKVWNTNLNLSKMNWHFYKTKDKKYLEIVDKYQNDFNEVIHGDVRPKNTIFTIDKKVKLIDFEWTRKGSKYFDIVSFLKFSVLTKDEVIDYLKLDKEKLEDYIYIVNLFNKTSYEVVYDHIKDFYVNT</sequence>
<dbReference type="InterPro" id="IPR004119">
    <property type="entry name" value="EcKL"/>
</dbReference>
<dbReference type="InterPro" id="IPR011009">
    <property type="entry name" value="Kinase-like_dom_sf"/>
</dbReference>
<dbReference type="Proteomes" id="UP000216943">
    <property type="component" value="Unassembled WGS sequence"/>
</dbReference>
<gene>
    <name evidence="2" type="ORF">CJJ23_03225</name>
</gene>